<proteinExistence type="predicted"/>
<sequence>MKQVHKYVRICQRKRSKSQRSWISLYLYGEKTHGDRSSECDKLAVNQSDETGRRKCTEDYDECGRVNLTRSNNNANNSSLTRHRLHTVCKVLMN</sequence>
<comment type="caution">
    <text evidence="1">The sequence shown here is derived from an EMBL/GenBank/DDBJ whole genome shotgun (WGS) entry which is preliminary data.</text>
</comment>
<protein>
    <submittedName>
        <fullName evidence="1">Uncharacterized protein</fullName>
    </submittedName>
</protein>
<dbReference type="Proteomes" id="UP000735302">
    <property type="component" value="Unassembled WGS sequence"/>
</dbReference>
<accession>A0AAV3YX83</accession>
<dbReference type="AlphaFoldDB" id="A0AAV3YX83"/>
<dbReference type="EMBL" id="BLXT01001730">
    <property type="protein sequence ID" value="GFN87586.1"/>
    <property type="molecule type" value="Genomic_DNA"/>
</dbReference>
<evidence type="ECO:0000313" key="2">
    <source>
        <dbReference type="Proteomes" id="UP000735302"/>
    </source>
</evidence>
<organism evidence="1 2">
    <name type="scientific">Plakobranchus ocellatus</name>
    <dbReference type="NCBI Taxonomy" id="259542"/>
    <lineage>
        <taxon>Eukaryota</taxon>
        <taxon>Metazoa</taxon>
        <taxon>Spiralia</taxon>
        <taxon>Lophotrochozoa</taxon>
        <taxon>Mollusca</taxon>
        <taxon>Gastropoda</taxon>
        <taxon>Heterobranchia</taxon>
        <taxon>Euthyneura</taxon>
        <taxon>Panpulmonata</taxon>
        <taxon>Sacoglossa</taxon>
        <taxon>Placobranchoidea</taxon>
        <taxon>Plakobranchidae</taxon>
        <taxon>Plakobranchus</taxon>
    </lineage>
</organism>
<gene>
    <name evidence="1" type="ORF">PoB_001409200</name>
</gene>
<evidence type="ECO:0000313" key="1">
    <source>
        <dbReference type="EMBL" id="GFN87586.1"/>
    </source>
</evidence>
<keyword evidence="2" id="KW-1185">Reference proteome</keyword>
<name>A0AAV3YX83_9GAST</name>
<reference evidence="1 2" key="1">
    <citation type="journal article" date="2021" name="Elife">
        <title>Chloroplast acquisition without the gene transfer in kleptoplastic sea slugs, Plakobranchus ocellatus.</title>
        <authorList>
            <person name="Maeda T."/>
            <person name="Takahashi S."/>
            <person name="Yoshida T."/>
            <person name="Shimamura S."/>
            <person name="Takaki Y."/>
            <person name="Nagai Y."/>
            <person name="Toyoda A."/>
            <person name="Suzuki Y."/>
            <person name="Arimoto A."/>
            <person name="Ishii H."/>
            <person name="Satoh N."/>
            <person name="Nishiyama T."/>
            <person name="Hasebe M."/>
            <person name="Maruyama T."/>
            <person name="Minagawa J."/>
            <person name="Obokata J."/>
            <person name="Shigenobu S."/>
        </authorList>
    </citation>
    <scope>NUCLEOTIDE SEQUENCE [LARGE SCALE GENOMIC DNA]</scope>
</reference>